<dbReference type="InterPro" id="IPR041546">
    <property type="entry name" value="ClpA/ClpB_AAA_lid"/>
</dbReference>
<evidence type="ECO:0000256" key="4">
    <source>
        <dbReference type="ARBA" id="ARBA00023186"/>
    </source>
</evidence>
<evidence type="ECO:0000256" key="5">
    <source>
        <dbReference type="SAM" id="MobiDB-lite"/>
    </source>
</evidence>
<dbReference type="InterPro" id="IPR050130">
    <property type="entry name" value="ClpA_ClpB"/>
</dbReference>
<dbReference type="Pfam" id="PF01391">
    <property type="entry name" value="Collagen"/>
    <property type="match status" value="2"/>
</dbReference>
<evidence type="ECO:0000259" key="6">
    <source>
        <dbReference type="PROSITE" id="PS50151"/>
    </source>
</evidence>
<dbReference type="Gene3D" id="1.10.8.60">
    <property type="match status" value="1"/>
</dbReference>
<gene>
    <name evidence="7" type="ORF">PCOR1329_LOCUS11318</name>
</gene>
<dbReference type="CDD" id="cd00009">
    <property type="entry name" value="AAA"/>
    <property type="match status" value="1"/>
</dbReference>
<feature type="non-terminal residue" evidence="7">
    <location>
        <position position="1"/>
    </location>
</feature>
<dbReference type="PANTHER" id="PTHR11638:SF18">
    <property type="entry name" value="HEAT SHOCK PROTEIN 104"/>
    <property type="match status" value="1"/>
</dbReference>
<feature type="region of interest" description="Disordered" evidence="5">
    <location>
        <begin position="92"/>
        <end position="182"/>
    </location>
</feature>
<evidence type="ECO:0000256" key="3">
    <source>
        <dbReference type="ARBA" id="ARBA00022840"/>
    </source>
</evidence>
<keyword evidence="8" id="KW-1185">Reference proteome</keyword>
<proteinExistence type="predicted"/>
<organism evidence="7 8">
    <name type="scientific">Prorocentrum cordatum</name>
    <dbReference type="NCBI Taxonomy" id="2364126"/>
    <lineage>
        <taxon>Eukaryota</taxon>
        <taxon>Sar</taxon>
        <taxon>Alveolata</taxon>
        <taxon>Dinophyceae</taxon>
        <taxon>Prorocentrales</taxon>
        <taxon>Prorocentraceae</taxon>
        <taxon>Prorocentrum</taxon>
    </lineage>
</organism>
<dbReference type="Pfam" id="PF00004">
    <property type="entry name" value="AAA"/>
    <property type="match status" value="1"/>
</dbReference>
<dbReference type="Pfam" id="PF17871">
    <property type="entry name" value="AAA_lid_9"/>
    <property type="match status" value="1"/>
</dbReference>
<evidence type="ECO:0000256" key="2">
    <source>
        <dbReference type="ARBA" id="ARBA00022741"/>
    </source>
</evidence>
<dbReference type="PROSITE" id="PS50151">
    <property type="entry name" value="UVR"/>
    <property type="match status" value="1"/>
</dbReference>
<keyword evidence="1" id="KW-0677">Repeat</keyword>
<feature type="region of interest" description="Disordered" evidence="5">
    <location>
        <begin position="383"/>
        <end position="473"/>
    </location>
</feature>
<dbReference type="InterPro" id="IPR018368">
    <property type="entry name" value="ClpA/B_CS1"/>
</dbReference>
<evidence type="ECO:0000313" key="7">
    <source>
        <dbReference type="EMBL" id="CAK0804559.1"/>
    </source>
</evidence>
<feature type="compositionally biased region" description="Low complexity" evidence="5">
    <location>
        <begin position="424"/>
        <end position="445"/>
    </location>
</feature>
<dbReference type="InterPro" id="IPR001943">
    <property type="entry name" value="UVR_dom"/>
</dbReference>
<name>A0ABN9QHV1_9DINO</name>
<dbReference type="PANTHER" id="PTHR11638">
    <property type="entry name" value="ATP-DEPENDENT CLP PROTEASE"/>
    <property type="match status" value="1"/>
</dbReference>
<feature type="compositionally biased region" description="Basic and acidic residues" evidence="5">
    <location>
        <begin position="92"/>
        <end position="102"/>
    </location>
</feature>
<dbReference type="SMART" id="SM00382">
    <property type="entry name" value="AAA"/>
    <property type="match status" value="1"/>
</dbReference>
<keyword evidence="3" id="KW-0067">ATP-binding</keyword>
<protein>
    <recommendedName>
        <fullName evidence="6">UVR domain-containing protein</fullName>
    </recommendedName>
</protein>
<feature type="domain" description="UVR" evidence="6">
    <location>
        <begin position="983"/>
        <end position="1018"/>
    </location>
</feature>
<feature type="compositionally biased region" description="Pro residues" evidence="5">
    <location>
        <begin position="156"/>
        <end position="168"/>
    </location>
</feature>
<feature type="non-terminal residue" evidence="7">
    <location>
        <position position="1021"/>
    </location>
</feature>
<feature type="compositionally biased region" description="Basic and acidic residues" evidence="5">
    <location>
        <begin position="383"/>
        <end position="393"/>
    </location>
</feature>
<dbReference type="Gene3D" id="3.40.50.300">
    <property type="entry name" value="P-loop containing nucleotide triphosphate hydrolases"/>
    <property type="match status" value="1"/>
</dbReference>
<keyword evidence="4" id="KW-0143">Chaperone</keyword>
<dbReference type="Proteomes" id="UP001189429">
    <property type="component" value="Unassembled WGS sequence"/>
</dbReference>
<dbReference type="SUPFAM" id="SSF52540">
    <property type="entry name" value="P-loop containing nucleoside triphosphate hydrolases"/>
    <property type="match status" value="1"/>
</dbReference>
<evidence type="ECO:0000313" key="8">
    <source>
        <dbReference type="Proteomes" id="UP001189429"/>
    </source>
</evidence>
<feature type="compositionally biased region" description="Gly residues" evidence="5">
    <location>
        <begin position="120"/>
        <end position="129"/>
    </location>
</feature>
<dbReference type="InterPro" id="IPR003959">
    <property type="entry name" value="ATPase_AAA_core"/>
</dbReference>
<keyword evidence="2" id="KW-0547">Nucleotide-binding</keyword>
<comment type="caution">
    <text evidence="7">The sequence shown here is derived from an EMBL/GenBank/DDBJ whole genome shotgun (WGS) entry which is preliminary data.</text>
</comment>
<accession>A0ABN9QHV1</accession>
<reference evidence="7" key="1">
    <citation type="submission" date="2023-10" db="EMBL/GenBank/DDBJ databases">
        <authorList>
            <person name="Chen Y."/>
            <person name="Shah S."/>
            <person name="Dougan E. K."/>
            <person name="Thang M."/>
            <person name="Chan C."/>
        </authorList>
    </citation>
    <scope>NUCLEOTIDE SEQUENCE [LARGE SCALE GENOMIC DNA]</scope>
</reference>
<dbReference type="InterPro" id="IPR008160">
    <property type="entry name" value="Collagen"/>
</dbReference>
<sequence>RSRVGSRRFGCVPRAVSSSGPRFLKKRPKLVVRTVMARLRIPLLLALVVKLSPPAGAAKAPGSTQHVSLQAAVSSNGGALLEADGSRLRMNRREAEGEDPKPCTRGAQGPSGNLIVGVHGPPGDGGAMGEQGPHGAPGPRGRSGANVAGHAGADGPPGPQGPRGPPGPAGVEGLQGPRGEAGAAPEIADKYEKLLDHAAVRVKGFEETMSLSSKNFSFRIVSLFQRVSNYTVKQASIQNMSDDLNVTLIKDIVTLSSAVSLSNGDMFNFSRYSAPTALRDAESMLPVMVAMKQQVATGSGMAVGSGAPAAQSSSKSEDSGGWTLTNALMLGVVLVVVSNVGQYMYNKNQQAPGSTQHVSLQAAVSSNGGALLEADGSRLRMNRREAEGDDPKPCTRGAQGPSGNLIVGVHGPPGDGGAMGEQGPRGAPGPRGRSGANVAGHAGADGPPGPQGPRGPPGPAGVEGLQGPRGEAGAAPEIADKYEKLLDHAAVRVKGFEETMSLSSKNFSFRIVSLFQRVSNYKVTQTLIQNMSEDLNVTLIKDIVTLSSAVSLSNGDIFNFSRYSAPTALRDAESMLPVMVAMKQQVATGSGMAVGSGAPAAQSSSKSEDSGGWTLTNALMLGVVLVVVSNVGQYMYNKPRLRTGAARPEAKKFSTNTVDTSHILLSIFKQEKEEGVASFCEKLSIDPQRVPEEIALELGQLQTAAEGEDGATGQGGPKKKSGASALLEFGKDLTELAAAGEMDPLVGREEEIERAIQILARRQKNNPVLIGEPGVGKTAIAEGLALRIAQGMVPDMLEDKRVIELDLGLLLSGAKYRGEFEERLKNIITEVRESGNVILMIDEIHTLVGAGGDGGGGAMDAANILKPAMARGDVQIMGATTVEEYRKYVEKDKALERRFQPISVPEPTVDQTVQILRGLARKYEAHHRLRFTDEALSACVKLSSQYVQNRFLPDKAIDVLDEAGARVQLRQLARMPEAAKEVRAEIREVQEQKEKAVREQDYAAAAELRDKEGELRNRLKE</sequence>
<evidence type="ECO:0000256" key="1">
    <source>
        <dbReference type="ARBA" id="ARBA00022737"/>
    </source>
</evidence>
<dbReference type="InterPro" id="IPR027417">
    <property type="entry name" value="P-loop_NTPase"/>
</dbReference>
<feature type="compositionally biased region" description="Gly residues" evidence="5">
    <location>
        <begin position="411"/>
        <end position="420"/>
    </location>
</feature>
<feature type="compositionally biased region" description="Pro residues" evidence="5">
    <location>
        <begin position="447"/>
        <end position="459"/>
    </location>
</feature>
<dbReference type="Gene3D" id="4.10.860.10">
    <property type="entry name" value="UVR domain"/>
    <property type="match status" value="1"/>
</dbReference>
<dbReference type="InterPro" id="IPR003593">
    <property type="entry name" value="AAA+_ATPase"/>
</dbReference>
<dbReference type="EMBL" id="CAUYUJ010003260">
    <property type="protein sequence ID" value="CAK0804559.1"/>
    <property type="molecule type" value="Genomic_DNA"/>
</dbReference>
<dbReference type="PROSITE" id="PS00870">
    <property type="entry name" value="CLPAB_1"/>
    <property type="match status" value="1"/>
</dbReference>